<dbReference type="InterPro" id="IPR000322">
    <property type="entry name" value="Glyco_hydro_31_TIM"/>
</dbReference>
<comment type="similarity">
    <text evidence="1 2">Belongs to the glycosyl hydrolase 31 family.</text>
</comment>
<dbReference type="Gene3D" id="3.20.20.80">
    <property type="entry name" value="Glycosidases"/>
    <property type="match status" value="1"/>
</dbReference>
<dbReference type="PANTHER" id="PTHR43863">
    <property type="entry name" value="HYDROLASE, PUTATIVE (AFU_ORTHOLOGUE AFUA_1G03140)-RELATED"/>
    <property type="match status" value="1"/>
</dbReference>
<dbReference type="EMBL" id="JACOOI010000034">
    <property type="protein sequence ID" value="MBC5645625.1"/>
    <property type="molecule type" value="Genomic_DNA"/>
</dbReference>
<dbReference type="InterPro" id="IPR017853">
    <property type="entry name" value="GH"/>
</dbReference>
<dbReference type="SUPFAM" id="SSF74650">
    <property type="entry name" value="Galactose mutarotase-like"/>
    <property type="match status" value="1"/>
</dbReference>
<dbReference type="Pfam" id="PF01055">
    <property type="entry name" value="Glyco_hydro_31_2nd"/>
    <property type="match status" value="1"/>
</dbReference>
<dbReference type="Pfam" id="PF21365">
    <property type="entry name" value="Glyco_hydro_31_3rd"/>
    <property type="match status" value="1"/>
</dbReference>
<organism evidence="8 9">
    <name type="scientific">Parabacteroides segnis</name>
    <dbReference type="NCBI Taxonomy" id="2763058"/>
    <lineage>
        <taxon>Bacteria</taxon>
        <taxon>Pseudomonadati</taxon>
        <taxon>Bacteroidota</taxon>
        <taxon>Bacteroidia</taxon>
        <taxon>Bacteroidales</taxon>
        <taxon>Tannerellaceae</taxon>
        <taxon>Parabacteroides</taxon>
    </lineage>
</organism>
<proteinExistence type="inferred from homology"/>
<dbReference type="PANTHER" id="PTHR43863:SF2">
    <property type="entry name" value="MALTASE-GLUCOAMYLASE"/>
    <property type="match status" value="1"/>
</dbReference>
<dbReference type="CDD" id="cd14752">
    <property type="entry name" value="GH31_N"/>
    <property type="match status" value="1"/>
</dbReference>
<dbReference type="Pfam" id="PF17137">
    <property type="entry name" value="DUF5110"/>
    <property type="match status" value="1"/>
</dbReference>
<feature type="domain" description="Glycosyl hydrolase family 31 C-terminal" evidence="7">
    <location>
        <begin position="581"/>
        <end position="678"/>
    </location>
</feature>
<dbReference type="InterPro" id="IPR033403">
    <property type="entry name" value="DUF5110"/>
</dbReference>
<sequence>MNKALIIAISLLHITLSQAGNIDKGFSIVDDSLKISVSAPQDKVIHVQVVPVGSQPGKSLIIPETSDPISDCQVQKGDDFIALKTSSVTATYSYSDKNIYFTDSKSGKKILQEQARSFEQKNIAGETVWQVKQTFRLQADEALYGLGQYQEGIMNYRGKKAKLVQANMEIVNPFLLSTQPYGILWDNYSKTLFEDNEKGASFWSEVADGIDYYFIYGNDMHEVVAGYHQLTGKVPMFPKSAFGYWQSKERYKSFDELTDVVKEYRKRQIPLDNIVQDWEYWGDREHWNSLKFDTTHFNHPTEMIRQLHDRYNVSLMLSVWPGFGKKTDIYKDLEKIGALFDEPTWADYKVMDIYNPQARQLFWDHLYKGLYRTGVDSWWMDATEPSFREGFTQDKQEEKTKSAGQTHIGSFDRYLNVYSLFLSKVMYENLRKQSDKRVTILTRSAFAGQQQYATAVWSGDITASWEVFRKQLPAGLNLCMSGIPYWTTDIGGFFVTTRGSQFTKGLADPSYKELYLRWFQQGVFSPIFRAHGSNVPREVWQFGELGDPFYEGLLKMINLRYNLLSYIYSSAWQVTADSRLMMRGLVMDFPNDQKVHNMADAYMFGPSLLVKPITKPMYYTPEGIINNPDTEESVYLPGHAGKYWFDFYNQQVYKGEQTISYQTPLDIIPVFVKSGSILPINKVVQYVGEQKEEELEIRIYGGADADFELYEDDNKTYAYENGVYSLIRFQWDDQNRQLNIYDKEGNFIEYPQRSFRVRLYMPTDNGQNISVQEKLIHYENKHVSINFNEN</sequence>
<reference evidence="8 9" key="1">
    <citation type="submission" date="2020-08" db="EMBL/GenBank/DDBJ databases">
        <title>Genome public.</title>
        <authorList>
            <person name="Liu C."/>
            <person name="Sun Q."/>
        </authorList>
    </citation>
    <scope>NUCLEOTIDE SEQUENCE [LARGE SCALE GENOMIC DNA]</scope>
    <source>
        <strain evidence="8 9">BX2</strain>
    </source>
</reference>
<feature type="signal peptide" evidence="3">
    <location>
        <begin position="1"/>
        <end position="19"/>
    </location>
</feature>
<dbReference type="SUPFAM" id="SSF51011">
    <property type="entry name" value="Glycosyl hydrolase domain"/>
    <property type="match status" value="1"/>
</dbReference>
<dbReference type="Pfam" id="PF13802">
    <property type="entry name" value="Gal_mutarotas_2"/>
    <property type="match status" value="1"/>
</dbReference>
<evidence type="ECO:0000256" key="3">
    <source>
        <dbReference type="SAM" id="SignalP"/>
    </source>
</evidence>
<dbReference type="InterPro" id="IPR011013">
    <property type="entry name" value="Gal_mutarotase_sf_dom"/>
</dbReference>
<keyword evidence="9" id="KW-1185">Reference proteome</keyword>
<comment type="caution">
    <text evidence="8">The sequence shown here is derived from an EMBL/GenBank/DDBJ whole genome shotgun (WGS) entry which is preliminary data.</text>
</comment>
<evidence type="ECO:0000256" key="2">
    <source>
        <dbReference type="RuleBase" id="RU361185"/>
    </source>
</evidence>
<evidence type="ECO:0000313" key="9">
    <source>
        <dbReference type="Proteomes" id="UP000644010"/>
    </source>
</evidence>
<evidence type="ECO:0000259" key="6">
    <source>
        <dbReference type="Pfam" id="PF17137"/>
    </source>
</evidence>
<feature type="domain" description="DUF5110" evidence="6">
    <location>
        <begin position="694"/>
        <end position="760"/>
    </location>
</feature>
<evidence type="ECO:0000256" key="1">
    <source>
        <dbReference type="ARBA" id="ARBA00007806"/>
    </source>
</evidence>
<evidence type="ECO:0000259" key="7">
    <source>
        <dbReference type="Pfam" id="PF21365"/>
    </source>
</evidence>
<feature type="domain" description="Glycoside hydrolase family 31 TIM barrel" evidence="4">
    <location>
        <begin position="235"/>
        <end position="569"/>
    </location>
</feature>
<keyword evidence="3" id="KW-0732">Signal</keyword>
<keyword evidence="2" id="KW-0378">Hydrolase</keyword>
<evidence type="ECO:0000259" key="5">
    <source>
        <dbReference type="Pfam" id="PF13802"/>
    </source>
</evidence>
<dbReference type="RefSeq" id="WP_186961256.1">
    <property type="nucleotide sequence ID" value="NZ_JACOOI010000034.1"/>
</dbReference>
<name>A0ABR7E794_9BACT</name>
<dbReference type="InterPro" id="IPR025887">
    <property type="entry name" value="Glyco_hydro_31_N_dom"/>
</dbReference>
<dbReference type="CDD" id="cd06591">
    <property type="entry name" value="GH31_xylosidase_XylS"/>
    <property type="match status" value="1"/>
</dbReference>
<feature type="domain" description="Glycoside hydrolase family 31 N-terminal" evidence="5">
    <location>
        <begin position="35"/>
        <end position="193"/>
    </location>
</feature>
<feature type="chain" id="PRO_5046657291" evidence="3">
    <location>
        <begin position="20"/>
        <end position="790"/>
    </location>
</feature>
<dbReference type="Gene3D" id="2.60.40.1760">
    <property type="entry name" value="glycosyl hydrolase (family 31)"/>
    <property type="match status" value="1"/>
</dbReference>
<evidence type="ECO:0000313" key="8">
    <source>
        <dbReference type="EMBL" id="MBC5645625.1"/>
    </source>
</evidence>
<dbReference type="Proteomes" id="UP000644010">
    <property type="component" value="Unassembled WGS sequence"/>
</dbReference>
<accession>A0ABR7E794</accession>
<dbReference type="SUPFAM" id="SSF51445">
    <property type="entry name" value="(Trans)glycosidases"/>
    <property type="match status" value="1"/>
</dbReference>
<evidence type="ECO:0000259" key="4">
    <source>
        <dbReference type="Pfam" id="PF01055"/>
    </source>
</evidence>
<gene>
    <name evidence="8" type="ORF">H8S77_22350</name>
</gene>
<keyword evidence="2" id="KW-0326">Glycosidase</keyword>
<protein>
    <submittedName>
        <fullName evidence="8">DUF5110 domain-containing protein</fullName>
    </submittedName>
</protein>
<dbReference type="Gene3D" id="2.60.40.1180">
    <property type="entry name" value="Golgi alpha-mannosidase II"/>
    <property type="match status" value="2"/>
</dbReference>
<dbReference type="InterPro" id="IPR013780">
    <property type="entry name" value="Glyco_hydro_b"/>
</dbReference>
<dbReference type="InterPro" id="IPR051816">
    <property type="entry name" value="Glycosyl_Hydrolase_31"/>
</dbReference>
<dbReference type="InterPro" id="IPR048395">
    <property type="entry name" value="Glyco_hydro_31_C"/>
</dbReference>